<evidence type="ECO:0000313" key="3">
    <source>
        <dbReference type="Proteomes" id="UP000800303"/>
    </source>
</evidence>
<dbReference type="Proteomes" id="UP000800303">
    <property type="component" value="Unassembled WGS sequence"/>
</dbReference>
<keyword evidence="3" id="KW-1185">Reference proteome</keyword>
<reference evidence="2 3" key="1">
    <citation type="submission" date="2020-01" db="EMBL/GenBank/DDBJ databases">
        <title>Polyphasic characterisation and genomic insights into a novel alkali tolerant bacterium VR-M41.</title>
        <authorList>
            <person name="Vemuluri V.R."/>
        </authorList>
    </citation>
    <scope>NUCLEOTIDE SEQUENCE [LARGE SCALE GENOMIC DNA]</scope>
    <source>
        <strain evidence="2 3">VR-M41</strain>
    </source>
</reference>
<feature type="transmembrane region" description="Helical" evidence="1">
    <location>
        <begin position="477"/>
        <end position="503"/>
    </location>
</feature>
<evidence type="ECO:0000313" key="2">
    <source>
        <dbReference type="EMBL" id="NGZ77113.1"/>
    </source>
</evidence>
<feature type="transmembrane region" description="Helical" evidence="1">
    <location>
        <begin position="25"/>
        <end position="45"/>
    </location>
</feature>
<feature type="transmembrane region" description="Helical" evidence="1">
    <location>
        <begin position="384"/>
        <end position="404"/>
    </location>
</feature>
<evidence type="ECO:0000256" key="1">
    <source>
        <dbReference type="SAM" id="Phobius"/>
    </source>
</evidence>
<proteinExistence type="predicted"/>
<feature type="transmembrane region" description="Helical" evidence="1">
    <location>
        <begin position="322"/>
        <end position="343"/>
    </location>
</feature>
<organism evidence="2 3">
    <name type="scientific">Saccharibacillus alkalitolerans</name>
    <dbReference type="NCBI Taxonomy" id="2705290"/>
    <lineage>
        <taxon>Bacteria</taxon>
        <taxon>Bacillati</taxon>
        <taxon>Bacillota</taxon>
        <taxon>Bacilli</taxon>
        <taxon>Bacillales</taxon>
        <taxon>Paenibacillaceae</taxon>
        <taxon>Saccharibacillus</taxon>
    </lineage>
</organism>
<feature type="transmembrane region" description="Helical" evidence="1">
    <location>
        <begin position="444"/>
        <end position="465"/>
    </location>
</feature>
<sequence>MLILAAASAAGFGFSVYFGFRGVWVAAYLTLALGIAFAALARMMYKWAFLFVRAYRDMQRPDWRPAKDLNGVAARQLSEIPIPGGRAKEALIAGEAWTQSRHKRIGYIYWTDTVLILQYEDEEGTDRYLKSLPFRTDREGFEDVLFQLRREGIPLYRTELNLIRMKAEDFREEYASLPKSLYDPGIPIERHRKVRREEFPLPWKSLSAEARERAAERRNDKRFYRPVRIGGFLVNFLIALLWIPLWEPIPGTNGFLWADDFDSASGALALFNLTWFAVAGRYWRGSLGRAGLKVPLDVLKLIAVHMIGLAGAGLYRSVEGDYYMNMLLLDLTLGVFLIGVFAFERLSTAQERRFVSPDSVDANGLEVRTSEKEEQPGSGRFDTLSSIVFLLLLAANFLMGWLLLPNAALDSENGVYDITTPFLLAAFLLLPVTGAYWRKSTKLWAPLNGAVFLFGVQFVGTLLGMPDYAEADEIRHILFYSAVLLAIGLYPVFIVMRTAGYLSRRSRERRKERKAPQ</sequence>
<accession>A0ABX0F9X4</accession>
<feature type="transmembrane region" description="Helical" evidence="1">
    <location>
        <begin position="227"/>
        <end position="246"/>
    </location>
</feature>
<name>A0ABX0F9X4_9BACL</name>
<dbReference type="RefSeq" id="WP_166276885.1">
    <property type="nucleotide sequence ID" value="NZ_JAAFGS010000006.1"/>
</dbReference>
<feature type="transmembrane region" description="Helical" evidence="1">
    <location>
        <begin position="266"/>
        <end position="284"/>
    </location>
</feature>
<keyword evidence="1" id="KW-0472">Membrane</keyword>
<protein>
    <submittedName>
        <fullName evidence="2">Uncharacterized protein</fullName>
    </submittedName>
</protein>
<gene>
    <name evidence="2" type="ORF">GYN08_17540</name>
</gene>
<dbReference type="EMBL" id="JAAFGS010000006">
    <property type="protein sequence ID" value="NGZ77113.1"/>
    <property type="molecule type" value="Genomic_DNA"/>
</dbReference>
<comment type="caution">
    <text evidence="2">The sequence shown here is derived from an EMBL/GenBank/DDBJ whole genome shotgun (WGS) entry which is preliminary data.</text>
</comment>
<keyword evidence="1" id="KW-1133">Transmembrane helix</keyword>
<keyword evidence="1" id="KW-0812">Transmembrane</keyword>
<feature type="transmembrane region" description="Helical" evidence="1">
    <location>
        <begin position="296"/>
        <end position="316"/>
    </location>
</feature>
<feature type="transmembrane region" description="Helical" evidence="1">
    <location>
        <begin position="416"/>
        <end position="437"/>
    </location>
</feature>